<keyword evidence="2" id="KW-1185">Reference proteome</keyword>
<reference evidence="1" key="2">
    <citation type="submission" date="2025-08" db="UniProtKB">
        <authorList>
            <consortium name="Ensembl"/>
        </authorList>
    </citation>
    <scope>IDENTIFICATION</scope>
</reference>
<dbReference type="Proteomes" id="UP000694397">
    <property type="component" value="Chromosome 8"/>
</dbReference>
<dbReference type="GO" id="GO:0000408">
    <property type="term" value="C:EKC/KEOPS complex"/>
    <property type="evidence" value="ECO:0007669"/>
    <property type="project" value="InterPro"/>
</dbReference>
<dbReference type="GeneTree" id="ENSGT00940000173241"/>
<name>A0A8C9RWP6_SCLFO</name>
<evidence type="ECO:0000313" key="2">
    <source>
        <dbReference type="Proteomes" id="UP000694397"/>
    </source>
</evidence>
<sequence length="77" mass="8472">MAACEVRAELKYRDGTSKEFLQRCEKNLQSVLAAVRAVGMEVSALLTELVSQERATAAAAAVFENTEPDANYNTQYK</sequence>
<protein>
    <submittedName>
        <fullName evidence="1">Si:dkeyp-55f12.3</fullName>
    </submittedName>
</protein>
<dbReference type="InterPro" id="IPR027893">
    <property type="entry name" value="GON7_meta"/>
</dbReference>
<dbReference type="AlphaFoldDB" id="A0A8C9RWP6"/>
<dbReference type="Ensembl" id="ENSSFOT00015020204.2">
    <property type="protein sequence ID" value="ENSSFOP00015019974.2"/>
    <property type="gene ID" value="ENSSFOG00015012854.2"/>
</dbReference>
<accession>A0A8C9RWP6</accession>
<organism evidence="1 2">
    <name type="scientific">Scleropages formosus</name>
    <name type="common">Asian bonytongue</name>
    <name type="synonym">Osteoglossum formosum</name>
    <dbReference type="NCBI Taxonomy" id="113540"/>
    <lineage>
        <taxon>Eukaryota</taxon>
        <taxon>Metazoa</taxon>
        <taxon>Chordata</taxon>
        <taxon>Craniata</taxon>
        <taxon>Vertebrata</taxon>
        <taxon>Euteleostomi</taxon>
        <taxon>Actinopterygii</taxon>
        <taxon>Neopterygii</taxon>
        <taxon>Teleostei</taxon>
        <taxon>Osteoglossocephala</taxon>
        <taxon>Osteoglossomorpha</taxon>
        <taxon>Osteoglossiformes</taxon>
        <taxon>Osteoglossidae</taxon>
        <taxon>Scleropages</taxon>
    </lineage>
</organism>
<reference evidence="1" key="3">
    <citation type="submission" date="2025-09" db="UniProtKB">
        <authorList>
            <consortium name="Ensembl"/>
        </authorList>
    </citation>
    <scope>IDENTIFICATION</scope>
</reference>
<dbReference type="OrthoDB" id="8905128at2759"/>
<evidence type="ECO:0000313" key="1">
    <source>
        <dbReference type="Ensembl" id="ENSSFOP00015019974.2"/>
    </source>
</evidence>
<reference evidence="1 2" key="1">
    <citation type="submission" date="2019-04" db="EMBL/GenBank/DDBJ databases">
        <authorList>
            <consortium name="Wellcome Sanger Institute Data Sharing"/>
        </authorList>
    </citation>
    <scope>NUCLEOTIDE SEQUENCE [LARGE SCALE GENOMIC DNA]</scope>
</reference>
<proteinExistence type="predicted"/>
<dbReference type="Pfam" id="PF15387">
    <property type="entry name" value="DUF4611"/>
    <property type="match status" value="1"/>
</dbReference>